<comment type="caution">
    <text evidence="3">The sequence shown here is derived from an EMBL/GenBank/DDBJ whole genome shotgun (WGS) entry which is preliminary data.</text>
</comment>
<name>A0A9D1MBD9_9FIRM</name>
<dbReference type="Pfam" id="PF14501">
    <property type="entry name" value="HATPase_c_5"/>
    <property type="match status" value="1"/>
</dbReference>
<sequence length="426" mass="47967">MTNDICFGIGTVIECFLVILFVNTTYTLKTHRVVCVILVIAGYIAVQLSGITGNAAVFYVVFTIVNTAVLGVCCRLSAVKVILHGLIISALLGASELIVVFSERDMSFAVIFGHSVKFLVKSRMIYALGLVVFRSLTAEIRVSDSSYSPFNITVHALSVAIAVITFEDLFRNRVYIIIYLMLIVINIASFAAWEIIVLRAREMQKVINENEKHYAELESYKLIYEKYESTRIMRHDIKEQLDTLKEMINDGSGEAKKFAGKLESLGRELYYTEYTDNKVLNILLNRKIKECHEKGIELYISSGGAKVGFIPELDTVAIFSNIINNAMESCARSEEKNIFIDFSTLNDAFAVVKIENNCDEPPQTFNGSLITQKRDGMLHGVGMKSVENSLKSCGGKISWSYDKERRFFRTVIMFALHAREGEEDYQ</sequence>
<feature type="transmembrane region" description="Helical" evidence="1">
    <location>
        <begin position="145"/>
        <end position="164"/>
    </location>
</feature>
<dbReference type="InterPro" id="IPR032834">
    <property type="entry name" value="NatK-like_C"/>
</dbReference>
<reference evidence="3" key="2">
    <citation type="journal article" date="2021" name="PeerJ">
        <title>Extensive microbial diversity within the chicken gut microbiome revealed by metagenomics and culture.</title>
        <authorList>
            <person name="Gilroy R."/>
            <person name="Ravi A."/>
            <person name="Getino M."/>
            <person name="Pursley I."/>
            <person name="Horton D.L."/>
            <person name="Alikhan N.F."/>
            <person name="Baker D."/>
            <person name="Gharbi K."/>
            <person name="Hall N."/>
            <person name="Watson M."/>
            <person name="Adriaenssens E.M."/>
            <person name="Foster-Nyarko E."/>
            <person name="Jarju S."/>
            <person name="Secka A."/>
            <person name="Antonio M."/>
            <person name="Oren A."/>
            <person name="Chaudhuri R.R."/>
            <person name="La Ragione R."/>
            <person name="Hildebrand F."/>
            <person name="Pallen M.J."/>
        </authorList>
    </citation>
    <scope>NUCLEOTIDE SEQUENCE</scope>
    <source>
        <strain evidence="3">USAMLcec3-3695</strain>
    </source>
</reference>
<feature type="transmembrane region" description="Helical" evidence="1">
    <location>
        <begin position="6"/>
        <end position="26"/>
    </location>
</feature>
<reference evidence="3" key="1">
    <citation type="submission" date="2020-10" db="EMBL/GenBank/DDBJ databases">
        <authorList>
            <person name="Gilroy R."/>
        </authorList>
    </citation>
    <scope>NUCLEOTIDE SEQUENCE</scope>
    <source>
        <strain evidence="3">USAMLcec3-3695</strain>
    </source>
</reference>
<evidence type="ECO:0000313" key="4">
    <source>
        <dbReference type="Proteomes" id="UP000824109"/>
    </source>
</evidence>
<keyword evidence="1" id="KW-1133">Transmembrane helix</keyword>
<dbReference type="InterPro" id="IPR036890">
    <property type="entry name" value="HATPase_C_sf"/>
</dbReference>
<feature type="transmembrane region" description="Helical" evidence="1">
    <location>
        <begin position="56"/>
        <end position="74"/>
    </location>
</feature>
<organism evidence="3 4">
    <name type="scientific">Candidatus Ornithomonoglobus merdipullorum</name>
    <dbReference type="NCBI Taxonomy" id="2840895"/>
    <lineage>
        <taxon>Bacteria</taxon>
        <taxon>Bacillati</taxon>
        <taxon>Bacillota</taxon>
        <taxon>Clostridia</taxon>
        <taxon>Candidatus Ornithomonoglobus</taxon>
    </lineage>
</organism>
<feature type="domain" description="Sensor histidine kinase NatK-like C-terminal" evidence="2">
    <location>
        <begin position="313"/>
        <end position="404"/>
    </location>
</feature>
<gene>
    <name evidence="3" type="ORF">IAA61_05140</name>
</gene>
<protein>
    <submittedName>
        <fullName evidence="3">GHKL domain-containing protein</fullName>
    </submittedName>
</protein>
<proteinExistence type="predicted"/>
<dbReference type="PANTHER" id="PTHR40448">
    <property type="entry name" value="TWO-COMPONENT SENSOR HISTIDINE KINASE"/>
    <property type="match status" value="1"/>
</dbReference>
<evidence type="ECO:0000259" key="2">
    <source>
        <dbReference type="Pfam" id="PF14501"/>
    </source>
</evidence>
<feature type="transmembrane region" description="Helical" evidence="1">
    <location>
        <begin position="108"/>
        <end position="133"/>
    </location>
</feature>
<evidence type="ECO:0000256" key="1">
    <source>
        <dbReference type="SAM" id="Phobius"/>
    </source>
</evidence>
<dbReference type="Proteomes" id="UP000824109">
    <property type="component" value="Unassembled WGS sequence"/>
</dbReference>
<keyword evidence="1" id="KW-0472">Membrane</keyword>
<accession>A0A9D1MBD9</accession>
<dbReference type="EMBL" id="DVNB01000052">
    <property type="protein sequence ID" value="HIU57182.1"/>
    <property type="molecule type" value="Genomic_DNA"/>
</dbReference>
<keyword evidence="1" id="KW-0812">Transmembrane</keyword>
<feature type="transmembrane region" description="Helical" evidence="1">
    <location>
        <begin position="81"/>
        <end position="102"/>
    </location>
</feature>
<feature type="transmembrane region" description="Helical" evidence="1">
    <location>
        <begin position="33"/>
        <end position="50"/>
    </location>
</feature>
<dbReference type="PANTHER" id="PTHR40448:SF1">
    <property type="entry name" value="TWO-COMPONENT SENSOR HISTIDINE KINASE"/>
    <property type="match status" value="1"/>
</dbReference>
<dbReference type="AlphaFoldDB" id="A0A9D1MBD9"/>
<dbReference type="Gene3D" id="3.30.565.10">
    <property type="entry name" value="Histidine kinase-like ATPase, C-terminal domain"/>
    <property type="match status" value="1"/>
</dbReference>
<feature type="transmembrane region" description="Helical" evidence="1">
    <location>
        <begin position="176"/>
        <end position="198"/>
    </location>
</feature>
<dbReference type="GO" id="GO:0042802">
    <property type="term" value="F:identical protein binding"/>
    <property type="evidence" value="ECO:0007669"/>
    <property type="project" value="TreeGrafter"/>
</dbReference>
<evidence type="ECO:0000313" key="3">
    <source>
        <dbReference type="EMBL" id="HIU57182.1"/>
    </source>
</evidence>